<feature type="region of interest" description="Disordered" evidence="1">
    <location>
        <begin position="1"/>
        <end position="24"/>
    </location>
</feature>
<sequence>MERATQAYPGGDLPNPKEPFSTQPPMEEVVQAPLDHVDRGKDHVAELIYTDAVPEVAQRAVGLIPLHPRHATHSFADGFAYGEVMDELREGRRRRMGQGGVEQPPTTASFGGRLRKNQ</sequence>
<name>A0ABR1S547_9PEZI</name>
<organism evidence="2 3">
    <name type="scientific">Apiospora marii</name>
    <dbReference type="NCBI Taxonomy" id="335849"/>
    <lineage>
        <taxon>Eukaryota</taxon>
        <taxon>Fungi</taxon>
        <taxon>Dikarya</taxon>
        <taxon>Ascomycota</taxon>
        <taxon>Pezizomycotina</taxon>
        <taxon>Sordariomycetes</taxon>
        <taxon>Xylariomycetidae</taxon>
        <taxon>Amphisphaeriales</taxon>
        <taxon>Apiosporaceae</taxon>
        <taxon>Apiospora</taxon>
    </lineage>
</organism>
<evidence type="ECO:0000313" key="2">
    <source>
        <dbReference type="EMBL" id="KAK8026520.1"/>
    </source>
</evidence>
<gene>
    <name evidence="2" type="ORF">PG991_003576</name>
</gene>
<keyword evidence="3" id="KW-1185">Reference proteome</keyword>
<proteinExistence type="predicted"/>
<evidence type="ECO:0000256" key="1">
    <source>
        <dbReference type="SAM" id="MobiDB-lite"/>
    </source>
</evidence>
<accession>A0ABR1S547</accession>
<dbReference type="EMBL" id="JAQQWI010000007">
    <property type="protein sequence ID" value="KAK8026520.1"/>
    <property type="molecule type" value="Genomic_DNA"/>
</dbReference>
<evidence type="ECO:0000313" key="3">
    <source>
        <dbReference type="Proteomes" id="UP001396898"/>
    </source>
</evidence>
<feature type="region of interest" description="Disordered" evidence="1">
    <location>
        <begin position="93"/>
        <end position="118"/>
    </location>
</feature>
<protein>
    <submittedName>
        <fullName evidence="2">Uncharacterized protein</fullName>
    </submittedName>
</protein>
<reference evidence="2 3" key="1">
    <citation type="submission" date="2023-01" db="EMBL/GenBank/DDBJ databases">
        <title>Analysis of 21 Apiospora genomes using comparative genomics revels a genus with tremendous synthesis potential of carbohydrate active enzymes and secondary metabolites.</title>
        <authorList>
            <person name="Sorensen T."/>
        </authorList>
    </citation>
    <scope>NUCLEOTIDE SEQUENCE [LARGE SCALE GENOMIC DNA]</scope>
    <source>
        <strain evidence="2 3">CBS 20057</strain>
    </source>
</reference>
<dbReference type="Proteomes" id="UP001396898">
    <property type="component" value="Unassembled WGS sequence"/>
</dbReference>
<comment type="caution">
    <text evidence="2">The sequence shown here is derived from an EMBL/GenBank/DDBJ whole genome shotgun (WGS) entry which is preliminary data.</text>
</comment>